<feature type="region of interest" description="Disordered" evidence="1">
    <location>
        <begin position="257"/>
        <end position="346"/>
    </location>
</feature>
<feature type="compositionally biased region" description="Basic and acidic residues" evidence="1">
    <location>
        <begin position="279"/>
        <end position="299"/>
    </location>
</feature>
<organism evidence="2 3">
    <name type="scientific">Aplysia californica</name>
    <name type="common">California sea hare</name>
    <dbReference type="NCBI Taxonomy" id="6500"/>
    <lineage>
        <taxon>Eukaryota</taxon>
        <taxon>Metazoa</taxon>
        <taxon>Spiralia</taxon>
        <taxon>Lophotrochozoa</taxon>
        <taxon>Mollusca</taxon>
        <taxon>Gastropoda</taxon>
        <taxon>Heterobranchia</taxon>
        <taxon>Euthyneura</taxon>
        <taxon>Tectipleura</taxon>
        <taxon>Aplysiida</taxon>
        <taxon>Aplysioidea</taxon>
        <taxon>Aplysiidae</taxon>
        <taxon>Aplysia</taxon>
    </lineage>
</organism>
<accession>A0ABM1AFN1</accession>
<feature type="compositionally biased region" description="Basic and acidic residues" evidence="1">
    <location>
        <begin position="319"/>
        <end position="332"/>
    </location>
</feature>
<evidence type="ECO:0000313" key="2">
    <source>
        <dbReference type="Proteomes" id="UP000694888"/>
    </source>
</evidence>
<feature type="region of interest" description="Disordered" evidence="1">
    <location>
        <begin position="495"/>
        <end position="560"/>
    </location>
</feature>
<feature type="region of interest" description="Disordered" evidence="1">
    <location>
        <begin position="108"/>
        <end position="143"/>
    </location>
</feature>
<dbReference type="GeneID" id="106014176"/>
<feature type="region of interest" description="Disordered" evidence="1">
    <location>
        <begin position="361"/>
        <end position="449"/>
    </location>
</feature>
<gene>
    <name evidence="3" type="primary">LOC106014176</name>
</gene>
<reference evidence="3" key="1">
    <citation type="submission" date="2025-08" db="UniProtKB">
        <authorList>
            <consortium name="RefSeq"/>
        </authorList>
    </citation>
    <scope>IDENTIFICATION</scope>
</reference>
<sequence length="560" mass="60157">MPDTVKLSKHRGKVYVGLSDAMSSASSSHRENRSLSRDRSSAATTIGRASIIDWSDNASEAGGSVSLSGELTVMLPPVPGVPANHMNNTSPGLDTSDFFRTRTTIYNGQITHRSHRSMNKSPRPPPSRGSPSKTFPGFRPPQNSPFVFYNRGDEFSASFRRGVTPRSPKDNSAVVVCGGGITPLISDRQPKYMGFRRDSTNMGGRRRGRKSSTGNTLGMANFDLPMIDLKCLESPVPSLGNLEEKGIRLVKLRRLKKTKRKSISHGKNGASSDASQQEDNSKKGSMAEDGSKETDREESGYVIATPPENVNVVAADSEESVKVERITEDDRSSLTTSSGHSTTRRSLKVDTGLLLVNREPYSTPLLPDVDTSRSQEKSPGAGKQSSIGGMPKLPVGATPKLVVNETPRLVVGDTPKSDAGITSLTVKNEGPEDDDVFKSDSNEGKNDPPVQTIVVMVETVDATPVPPLSPPIIDDGYTNNDDDDVVDEVASVAGSIPRGRKTKRSSSLLSVPTSDIMTEFRPALKSTSSAPAVDDSPRREESPRQGRTIATQTTPPLEDA</sequence>
<dbReference type="Proteomes" id="UP000694888">
    <property type="component" value="Unplaced"/>
</dbReference>
<name>A0ABM1AFN1_APLCA</name>
<feature type="region of interest" description="Disordered" evidence="1">
    <location>
        <begin position="461"/>
        <end position="483"/>
    </location>
</feature>
<feature type="compositionally biased region" description="Polar residues" evidence="1">
    <location>
        <begin position="269"/>
        <end position="278"/>
    </location>
</feature>
<feature type="compositionally biased region" description="Basic and acidic residues" evidence="1">
    <location>
        <begin position="535"/>
        <end position="544"/>
    </location>
</feature>
<feature type="compositionally biased region" description="Polar residues" evidence="1">
    <location>
        <begin position="548"/>
        <end position="560"/>
    </location>
</feature>
<evidence type="ECO:0000256" key="1">
    <source>
        <dbReference type="SAM" id="MobiDB-lite"/>
    </source>
</evidence>
<feature type="region of interest" description="Disordered" evidence="1">
    <location>
        <begin position="194"/>
        <end position="218"/>
    </location>
</feature>
<keyword evidence="2" id="KW-1185">Reference proteome</keyword>
<proteinExistence type="predicted"/>
<feature type="compositionally biased region" description="Basic and acidic residues" evidence="1">
    <location>
        <begin position="436"/>
        <end position="446"/>
    </location>
</feature>
<evidence type="ECO:0000313" key="3">
    <source>
        <dbReference type="RefSeq" id="XP_012946717.2"/>
    </source>
</evidence>
<dbReference type="RefSeq" id="XP_012946717.2">
    <property type="nucleotide sequence ID" value="XM_013091263.2"/>
</dbReference>
<protein>
    <submittedName>
        <fullName evidence="3">Uncharacterized protein LOC106014176</fullName>
    </submittedName>
</protein>
<feature type="compositionally biased region" description="Basic and acidic residues" evidence="1">
    <location>
        <begin position="28"/>
        <end position="40"/>
    </location>
</feature>
<feature type="region of interest" description="Disordered" evidence="1">
    <location>
        <begin position="18"/>
        <end position="43"/>
    </location>
</feature>
<feature type="compositionally biased region" description="Polar residues" evidence="1">
    <location>
        <begin position="505"/>
        <end position="516"/>
    </location>
</feature>